<comment type="similarity">
    <text evidence="4">Belongs to the histone H4 family.</text>
</comment>
<proteinExistence type="inferred from homology"/>
<evidence type="ECO:0000313" key="10">
    <source>
        <dbReference type="Proteomes" id="UP001162483"/>
    </source>
</evidence>
<evidence type="ECO:0008006" key="11">
    <source>
        <dbReference type="Google" id="ProtNLM"/>
    </source>
</evidence>
<comment type="subcellular location">
    <subcellularLocation>
        <location evidence="3">Chromosome</location>
    </subcellularLocation>
    <subcellularLocation>
        <location evidence="2">Nucleus</location>
    </subcellularLocation>
</comment>
<protein>
    <recommendedName>
        <fullName evidence="11">Histone H4</fullName>
    </recommendedName>
</protein>
<dbReference type="Proteomes" id="UP001162483">
    <property type="component" value="Unassembled WGS sequence"/>
</dbReference>
<dbReference type="PRINTS" id="PR00623">
    <property type="entry name" value="HISTONEH4"/>
</dbReference>
<dbReference type="InterPro" id="IPR009072">
    <property type="entry name" value="Histone-fold"/>
</dbReference>
<keyword evidence="8" id="KW-0544">Nucleosome core</keyword>
<accession>A0ABN9B1L7</accession>
<evidence type="ECO:0000313" key="9">
    <source>
        <dbReference type="EMBL" id="CAI9541649.1"/>
    </source>
</evidence>
<sequence length="105" mass="11498">MSGHGKGEKGQGKGGTKRHRRVLWDNIQGISKPNIQCLAVEGVPSTFPNSSMRRSAQSSRFSLRMSSVMPSPTLSMLRGRPSPPWMSSMLLKDNNVLSIVSKDKS</sequence>
<evidence type="ECO:0000256" key="3">
    <source>
        <dbReference type="ARBA" id="ARBA00004286"/>
    </source>
</evidence>
<evidence type="ECO:0000256" key="1">
    <source>
        <dbReference type="ARBA" id="ARBA00002001"/>
    </source>
</evidence>
<evidence type="ECO:0000256" key="4">
    <source>
        <dbReference type="ARBA" id="ARBA00006564"/>
    </source>
</evidence>
<dbReference type="InterPro" id="IPR001951">
    <property type="entry name" value="Histone_H4"/>
</dbReference>
<reference evidence="9" key="1">
    <citation type="submission" date="2023-05" db="EMBL/GenBank/DDBJ databases">
        <authorList>
            <person name="Stuckert A."/>
        </authorList>
    </citation>
    <scope>NUCLEOTIDE SEQUENCE</scope>
</reference>
<keyword evidence="7" id="KW-0539">Nucleus</keyword>
<keyword evidence="10" id="KW-1185">Reference proteome</keyword>
<dbReference type="Gene3D" id="1.10.20.10">
    <property type="entry name" value="Histone, subunit A"/>
    <property type="match status" value="1"/>
</dbReference>
<evidence type="ECO:0000256" key="5">
    <source>
        <dbReference type="ARBA" id="ARBA00022454"/>
    </source>
</evidence>
<keyword evidence="6" id="KW-0238">DNA-binding</keyword>
<dbReference type="PANTHER" id="PTHR10484">
    <property type="entry name" value="HISTONE H4"/>
    <property type="match status" value="1"/>
</dbReference>
<gene>
    <name evidence="9" type="ORF">SPARVUS_LOCUS1965501</name>
</gene>
<evidence type="ECO:0000256" key="7">
    <source>
        <dbReference type="ARBA" id="ARBA00023242"/>
    </source>
</evidence>
<evidence type="ECO:0000256" key="8">
    <source>
        <dbReference type="ARBA" id="ARBA00023269"/>
    </source>
</evidence>
<evidence type="ECO:0000256" key="2">
    <source>
        <dbReference type="ARBA" id="ARBA00004123"/>
    </source>
</evidence>
<keyword evidence="5" id="KW-0158">Chromosome</keyword>
<comment type="caution">
    <text evidence="9">The sequence shown here is derived from an EMBL/GenBank/DDBJ whole genome shotgun (WGS) entry which is preliminary data.</text>
</comment>
<name>A0ABN9B1L7_9NEOB</name>
<organism evidence="9 10">
    <name type="scientific">Staurois parvus</name>
    <dbReference type="NCBI Taxonomy" id="386267"/>
    <lineage>
        <taxon>Eukaryota</taxon>
        <taxon>Metazoa</taxon>
        <taxon>Chordata</taxon>
        <taxon>Craniata</taxon>
        <taxon>Vertebrata</taxon>
        <taxon>Euteleostomi</taxon>
        <taxon>Amphibia</taxon>
        <taxon>Batrachia</taxon>
        <taxon>Anura</taxon>
        <taxon>Neobatrachia</taxon>
        <taxon>Ranoidea</taxon>
        <taxon>Ranidae</taxon>
        <taxon>Staurois</taxon>
    </lineage>
</organism>
<dbReference type="EMBL" id="CATNWA010001977">
    <property type="protein sequence ID" value="CAI9541649.1"/>
    <property type="molecule type" value="Genomic_DNA"/>
</dbReference>
<evidence type="ECO:0000256" key="6">
    <source>
        <dbReference type="ARBA" id="ARBA00023125"/>
    </source>
</evidence>
<comment type="function">
    <text evidence="1">Core component of nucleosome. Nucleosomes wrap and compact DNA into chromatin, limiting DNA accessibility to the cellular machineries which require DNA as a template. Histones thereby play a central role in transcription regulation, DNA repair, DNA replication and chromosomal stability. DNA accessibility is regulated via a complex set of post-translational modifications of histones, also called histone code, and nucleosome remodeling.</text>
</comment>